<dbReference type="EMBL" id="PTIY01000021">
    <property type="protein sequence ID" value="PPK65344.1"/>
    <property type="molecule type" value="Genomic_DNA"/>
</dbReference>
<reference evidence="1 2" key="1">
    <citation type="submission" date="2018-02" db="EMBL/GenBank/DDBJ databases">
        <title>Subsurface microbial communities from deep shales in Ohio and West Virginia, USA.</title>
        <authorList>
            <person name="Wrighton K."/>
        </authorList>
    </citation>
    <scope>NUCLEOTIDE SEQUENCE [LARGE SCALE GENOMIC DNA]</scope>
    <source>
        <strain evidence="1 2">OWC-G53F</strain>
    </source>
</reference>
<keyword evidence="2" id="KW-1185">Reference proteome</keyword>
<gene>
    <name evidence="1" type="ORF">B0F88_12132</name>
</gene>
<dbReference type="Proteomes" id="UP000238071">
    <property type="component" value="Unassembled WGS sequence"/>
</dbReference>
<accession>A0A2S6GJD8</accession>
<protein>
    <submittedName>
        <fullName evidence="1">Uncharacterized protein</fullName>
    </submittedName>
</protein>
<name>A0A2S6GJD8_9GAMM</name>
<dbReference type="AlphaFoldDB" id="A0A2S6GJD8"/>
<organism evidence="1 2">
    <name type="scientific">Methylobacter tundripaludum</name>
    <dbReference type="NCBI Taxonomy" id="173365"/>
    <lineage>
        <taxon>Bacteria</taxon>
        <taxon>Pseudomonadati</taxon>
        <taxon>Pseudomonadota</taxon>
        <taxon>Gammaproteobacteria</taxon>
        <taxon>Methylococcales</taxon>
        <taxon>Methylococcaceae</taxon>
        <taxon>Methylobacter</taxon>
    </lineage>
</organism>
<proteinExistence type="predicted"/>
<sequence>MSTNRKLNAIKEQAVLLTSDPEFNMLGDTVVSMKI</sequence>
<comment type="caution">
    <text evidence="1">The sequence shown here is derived from an EMBL/GenBank/DDBJ whole genome shotgun (WGS) entry which is preliminary data.</text>
</comment>
<evidence type="ECO:0000313" key="2">
    <source>
        <dbReference type="Proteomes" id="UP000238071"/>
    </source>
</evidence>
<evidence type="ECO:0000313" key="1">
    <source>
        <dbReference type="EMBL" id="PPK65344.1"/>
    </source>
</evidence>